<dbReference type="Pfam" id="PF01381">
    <property type="entry name" value="HTH_3"/>
    <property type="match status" value="1"/>
</dbReference>
<dbReference type="EMBL" id="WKZA01000003">
    <property type="protein sequence ID" value="MSA93769.1"/>
    <property type="molecule type" value="Genomic_DNA"/>
</dbReference>
<comment type="caution">
    <text evidence="4">The sequence shown here is derived from an EMBL/GenBank/DDBJ whole genome shotgun (WGS) entry which is preliminary data.</text>
</comment>
<protein>
    <submittedName>
        <fullName evidence="2">Helix-turn-helix domain-containing protein</fullName>
    </submittedName>
    <submittedName>
        <fullName evidence="4">XRE family transcriptional regulator</fullName>
    </submittedName>
</protein>
<dbReference type="GeneID" id="97353731"/>
<dbReference type="RefSeq" id="WP_087190831.1">
    <property type="nucleotide sequence ID" value="NZ_BAABZN010000001.1"/>
</dbReference>
<dbReference type="EMBL" id="WPOC01000008">
    <property type="protein sequence ID" value="MVN15054.1"/>
    <property type="molecule type" value="Genomic_DNA"/>
</dbReference>
<dbReference type="SUPFAM" id="SSF47413">
    <property type="entry name" value="lambda repressor-like DNA-binding domains"/>
    <property type="match status" value="1"/>
</dbReference>
<reference evidence="5" key="1">
    <citation type="submission" date="2018-05" db="EMBL/GenBank/DDBJ databases">
        <title>Genome Sequencing of selected type strains of the family Eggerthellaceae.</title>
        <authorList>
            <person name="Danylec N."/>
            <person name="Stoll D.A."/>
            <person name="Doetsch A."/>
            <person name="Huch M."/>
        </authorList>
    </citation>
    <scope>NUCLEOTIDE SEQUENCE [LARGE SCALE GENOMIC DNA]</scope>
    <source>
        <strain evidence="5">DSM 27213</strain>
    </source>
</reference>
<dbReference type="Proteomes" id="UP000285258">
    <property type="component" value="Unassembled WGS sequence"/>
</dbReference>
<evidence type="ECO:0000313" key="3">
    <source>
        <dbReference type="EMBL" id="MVN15054.1"/>
    </source>
</evidence>
<evidence type="ECO:0000313" key="6">
    <source>
        <dbReference type="Proteomes" id="UP000462865"/>
    </source>
</evidence>
<evidence type="ECO:0000313" key="2">
    <source>
        <dbReference type="EMBL" id="MSA93769.1"/>
    </source>
</evidence>
<reference evidence="4" key="2">
    <citation type="journal article" date="2019" name="Int. J. Syst. Evol. Microbiol.">
        <title>Gordonibacter faecihominis is a later heterotypic synonym of Gordonibacter urolithinfaciens.</title>
        <authorList>
            <person name="Danylec N."/>
            <person name="Stoll D.A."/>
            <person name="Huch M."/>
        </authorList>
    </citation>
    <scope>NUCLEOTIDE SEQUENCE</scope>
    <source>
        <strain evidence="4">DSM 27213</strain>
    </source>
</reference>
<gene>
    <name evidence="4" type="ORF">DMP12_05900</name>
    <name evidence="2" type="ORF">GKG38_01525</name>
    <name evidence="3" type="ORF">GO738_06755</name>
</gene>
<dbReference type="Proteomes" id="UP000468327">
    <property type="component" value="Unassembled WGS sequence"/>
</dbReference>
<dbReference type="CDD" id="cd00093">
    <property type="entry name" value="HTH_XRE"/>
    <property type="match status" value="1"/>
</dbReference>
<organism evidence="4 5">
    <name type="scientific">Gordonibacter urolithinfaciens</name>
    <dbReference type="NCBI Taxonomy" id="1335613"/>
    <lineage>
        <taxon>Bacteria</taxon>
        <taxon>Bacillati</taxon>
        <taxon>Actinomycetota</taxon>
        <taxon>Coriobacteriia</taxon>
        <taxon>Eggerthellales</taxon>
        <taxon>Eggerthellaceae</taxon>
        <taxon>Gordonibacter</taxon>
    </lineage>
</organism>
<proteinExistence type="predicted"/>
<evidence type="ECO:0000313" key="7">
    <source>
        <dbReference type="Proteomes" id="UP000468327"/>
    </source>
</evidence>
<dbReference type="InterPro" id="IPR001387">
    <property type="entry name" value="Cro/C1-type_HTH"/>
</dbReference>
<evidence type="ECO:0000313" key="5">
    <source>
        <dbReference type="Proteomes" id="UP000285258"/>
    </source>
</evidence>
<dbReference type="Gene3D" id="1.10.260.40">
    <property type="entry name" value="lambda repressor-like DNA-binding domains"/>
    <property type="match status" value="1"/>
</dbReference>
<keyword evidence="7" id="KW-1185">Reference proteome</keyword>
<dbReference type="PROSITE" id="PS50943">
    <property type="entry name" value="HTH_CROC1"/>
    <property type="match status" value="1"/>
</dbReference>
<feature type="domain" description="HTH cro/C1-type" evidence="1">
    <location>
        <begin position="16"/>
        <end position="72"/>
    </location>
</feature>
<evidence type="ECO:0000313" key="4">
    <source>
        <dbReference type="EMBL" id="ROT90540.1"/>
    </source>
</evidence>
<dbReference type="EMBL" id="QIBW01000005">
    <property type="protein sequence ID" value="ROT90540.1"/>
    <property type="molecule type" value="Genomic_DNA"/>
</dbReference>
<reference evidence="3 7" key="5">
    <citation type="submission" date="2019-11" db="EMBL/GenBank/DDBJ databases">
        <title>Whole genome shotgun sequencing (WGS) data from Adlercreutzia equolifaciens ResAG-91, Eggerthella lenta MRI-F36, MRI-F37, MRI-F40, ResAG-49, ResAG-88, ResAG-121, ResAG-145, and Gordonibacter sp. ResAG-5, ResAG-26, ResAG-43, ResAG-50, ResAG-59.</title>
        <authorList>
            <person name="Stoll D.A."/>
            <person name="Danylec N."/>
            <person name="Franz C.M.A.P."/>
            <person name="Huch M."/>
        </authorList>
    </citation>
    <scope>NUCLEOTIDE SEQUENCE [LARGE SCALE GENOMIC DNA]</scope>
    <source>
        <strain evidence="3 7">ResAG-59</strain>
    </source>
</reference>
<sequence>MGVTQDNKYERLGKSIREQRLAQGLSQRKLAGMIGQPNSHTYITRVEQGKIKIGLEQLGRIADALGVEVRDLIDF</sequence>
<dbReference type="InterPro" id="IPR010982">
    <property type="entry name" value="Lambda_DNA-bd_dom_sf"/>
</dbReference>
<dbReference type="AlphaFoldDB" id="A0A1Y4G0V3"/>
<reference evidence="2 6" key="4">
    <citation type="journal article" date="2019" name="Nat. Med.">
        <title>A library of human gut bacterial isolates paired with longitudinal multiomics data enables mechanistic microbiome research.</title>
        <authorList>
            <person name="Poyet M."/>
            <person name="Groussin M."/>
            <person name="Gibbons S.M."/>
            <person name="Avila-Pacheco J."/>
            <person name="Jiang X."/>
            <person name="Kearney S.M."/>
            <person name="Perrotta A.R."/>
            <person name="Berdy B."/>
            <person name="Zhao S."/>
            <person name="Lieberman T.D."/>
            <person name="Swanson P.K."/>
            <person name="Smith M."/>
            <person name="Roesemann S."/>
            <person name="Alexander J.E."/>
            <person name="Rich S.A."/>
            <person name="Livny J."/>
            <person name="Vlamakis H."/>
            <person name="Clish C."/>
            <person name="Bullock K."/>
            <person name="Deik A."/>
            <person name="Scott J."/>
            <person name="Pierce K.A."/>
            <person name="Xavier R.J."/>
            <person name="Alm E.J."/>
        </authorList>
    </citation>
    <scope>NUCLEOTIDE SEQUENCE [LARGE SCALE GENOMIC DNA]</scope>
    <source>
        <strain evidence="2 6">BIOML-A1</strain>
    </source>
</reference>
<dbReference type="SMART" id="SM00530">
    <property type="entry name" value="HTH_XRE"/>
    <property type="match status" value="1"/>
</dbReference>
<evidence type="ECO:0000259" key="1">
    <source>
        <dbReference type="PROSITE" id="PS50943"/>
    </source>
</evidence>
<name>A0A1Y4G0V3_9ACTN</name>
<reference evidence="4" key="3">
    <citation type="journal article" date="2019" name="Microbiol. Resour. Announc.">
        <title>Draft Genome Sequences of Type Strains of Gordonibacter faecihominis, Paraeggerthella hongkongensis, Parvibacter caecicola,Slackia equolifaciens, Slackia faecicanis, and Slackia isoflavoniconvertens.</title>
        <authorList>
            <person name="Danylec N."/>
            <person name="Stoll D.A."/>
            <person name="Dotsch A."/>
            <person name="Huch M."/>
        </authorList>
    </citation>
    <scope>NUCLEOTIDE SEQUENCE</scope>
    <source>
        <strain evidence="4">DSM 27213</strain>
    </source>
</reference>
<accession>A0A1Y4G0V3</accession>
<dbReference type="GO" id="GO:0003677">
    <property type="term" value="F:DNA binding"/>
    <property type="evidence" value="ECO:0007669"/>
    <property type="project" value="InterPro"/>
</dbReference>
<dbReference type="Proteomes" id="UP000462865">
    <property type="component" value="Unassembled WGS sequence"/>
</dbReference>